<feature type="transmembrane region" description="Helical" evidence="8">
    <location>
        <begin position="180"/>
        <end position="202"/>
    </location>
</feature>
<feature type="transmembrane region" description="Helical" evidence="8">
    <location>
        <begin position="148"/>
        <end position="168"/>
    </location>
</feature>
<keyword evidence="2" id="KW-1003">Cell membrane</keyword>
<evidence type="ECO:0000256" key="4">
    <source>
        <dbReference type="ARBA" id="ARBA00022989"/>
    </source>
</evidence>
<evidence type="ECO:0000256" key="7">
    <source>
        <dbReference type="SAM" id="MobiDB-lite"/>
    </source>
</evidence>
<dbReference type="GO" id="GO:0015031">
    <property type="term" value="P:protein transport"/>
    <property type="evidence" value="ECO:0007669"/>
    <property type="project" value="UniProtKB-KW"/>
</dbReference>
<evidence type="ECO:0000313" key="10">
    <source>
        <dbReference type="EMBL" id="TWU59590.1"/>
    </source>
</evidence>
<evidence type="ECO:0000256" key="8">
    <source>
        <dbReference type="SAM" id="Phobius"/>
    </source>
</evidence>
<evidence type="ECO:0000256" key="1">
    <source>
        <dbReference type="ARBA" id="ARBA00004651"/>
    </source>
</evidence>
<dbReference type="InterPro" id="IPR002898">
    <property type="entry name" value="MotA_ExbB_proton_chnl"/>
</dbReference>
<evidence type="ECO:0000256" key="2">
    <source>
        <dbReference type="ARBA" id="ARBA00022475"/>
    </source>
</evidence>
<evidence type="ECO:0000256" key="5">
    <source>
        <dbReference type="ARBA" id="ARBA00023136"/>
    </source>
</evidence>
<feature type="domain" description="MotA/TolQ/ExbB proton channel" evidence="9">
    <location>
        <begin position="117"/>
        <end position="192"/>
    </location>
</feature>
<dbReference type="GO" id="GO:0005886">
    <property type="term" value="C:plasma membrane"/>
    <property type="evidence" value="ECO:0007669"/>
    <property type="project" value="UniProtKB-SubCell"/>
</dbReference>
<keyword evidence="4 8" id="KW-1133">Transmembrane helix</keyword>
<comment type="subcellular location">
    <subcellularLocation>
        <location evidence="1">Cell membrane</location>
        <topology evidence="1">Multi-pass membrane protein</topology>
    </subcellularLocation>
    <subcellularLocation>
        <location evidence="6">Membrane</location>
        <topology evidence="6">Multi-pass membrane protein</topology>
    </subcellularLocation>
</comment>
<keyword evidence="3 8" id="KW-0812">Transmembrane</keyword>
<evidence type="ECO:0000313" key="11">
    <source>
        <dbReference type="Proteomes" id="UP000316476"/>
    </source>
</evidence>
<evidence type="ECO:0000259" key="9">
    <source>
        <dbReference type="Pfam" id="PF01618"/>
    </source>
</evidence>
<proteinExistence type="inferred from homology"/>
<dbReference type="RefSeq" id="WP_146416515.1">
    <property type="nucleotide sequence ID" value="NZ_SJPZ01000005.1"/>
</dbReference>
<keyword evidence="6" id="KW-0653">Protein transport</keyword>
<dbReference type="Pfam" id="PF01618">
    <property type="entry name" value="MotA_ExbB"/>
    <property type="match status" value="1"/>
</dbReference>
<feature type="region of interest" description="Disordered" evidence="7">
    <location>
        <begin position="227"/>
        <end position="253"/>
    </location>
</feature>
<protein>
    <recommendedName>
        <fullName evidence="9">MotA/TolQ/ExbB proton channel domain-containing protein</fullName>
    </recommendedName>
</protein>
<comment type="similarity">
    <text evidence="6">Belongs to the exbB/tolQ family.</text>
</comment>
<name>A0A5C6FDR1_9PLAN</name>
<evidence type="ECO:0000256" key="3">
    <source>
        <dbReference type="ARBA" id="ARBA00022692"/>
    </source>
</evidence>
<dbReference type="Proteomes" id="UP000316476">
    <property type="component" value="Unassembled WGS sequence"/>
</dbReference>
<dbReference type="OrthoDB" id="10006259at2"/>
<organism evidence="10 11">
    <name type="scientific">Crateriforma conspicua</name>
    <dbReference type="NCBI Taxonomy" id="2527996"/>
    <lineage>
        <taxon>Bacteria</taxon>
        <taxon>Pseudomonadati</taxon>
        <taxon>Planctomycetota</taxon>
        <taxon>Planctomycetia</taxon>
        <taxon>Planctomycetales</taxon>
        <taxon>Planctomycetaceae</taxon>
        <taxon>Crateriforma</taxon>
    </lineage>
</organism>
<accession>A0A5C6FDR1</accession>
<reference evidence="10 11" key="1">
    <citation type="submission" date="2019-02" db="EMBL/GenBank/DDBJ databases">
        <title>Deep-cultivation of Planctomycetes and their phenomic and genomic characterization uncovers novel biology.</title>
        <authorList>
            <person name="Wiegand S."/>
            <person name="Jogler M."/>
            <person name="Boedeker C."/>
            <person name="Pinto D."/>
            <person name="Vollmers J."/>
            <person name="Rivas-Marin E."/>
            <person name="Kohn T."/>
            <person name="Peeters S.H."/>
            <person name="Heuer A."/>
            <person name="Rast P."/>
            <person name="Oberbeckmann S."/>
            <person name="Bunk B."/>
            <person name="Jeske O."/>
            <person name="Meyerdierks A."/>
            <person name="Storesund J.E."/>
            <person name="Kallscheuer N."/>
            <person name="Luecker S."/>
            <person name="Lage O.M."/>
            <person name="Pohl T."/>
            <person name="Merkel B.J."/>
            <person name="Hornburger P."/>
            <person name="Mueller R.-W."/>
            <person name="Bruemmer F."/>
            <person name="Labrenz M."/>
            <person name="Spormann A.M."/>
            <person name="Op Den Camp H."/>
            <person name="Overmann J."/>
            <person name="Amann R."/>
            <person name="Jetten M.S.M."/>
            <person name="Mascher T."/>
            <person name="Medema M.H."/>
            <person name="Devos D.P."/>
            <person name="Kaster A.-K."/>
            <person name="Ovreas L."/>
            <person name="Rohde M."/>
            <person name="Galperin M.Y."/>
            <person name="Jogler C."/>
        </authorList>
    </citation>
    <scope>NUCLEOTIDE SEQUENCE [LARGE SCALE GENOMIC DNA]</scope>
    <source>
        <strain evidence="10 11">V7</strain>
    </source>
</reference>
<sequence length="253" mass="26136">MSSHERAFGGPPPGSGGMEWGAKCGLMAGVVGVGWSVGQLSNTCLGLIGGFTAFRAVKPYVGAMSELSADKRLCRDEREALIGTPIDDIEDVFGIDESQAGSVFRLAKLLCSTSNRVSKEEVTTAFFAAFDAYWEERLSSLQDAADQAPVLGLAGSLLGIVAALAALGSSAADNQALFDAMSTMALTTLLGGSAYVLISGLARDAANQVARHRSDLMFVAKMLSRGDEDTPGGTPAGGDSLNPFDLFSAGRAA</sequence>
<keyword evidence="6" id="KW-0813">Transport</keyword>
<dbReference type="EMBL" id="SJPZ01000005">
    <property type="protein sequence ID" value="TWU59590.1"/>
    <property type="molecule type" value="Genomic_DNA"/>
</dbReference>
<comment type="caution">
    <text evidence="10">The sequence shown here is derived from an EMBL/GenBank/DDBJ whole genome shotgun (WGS) entry which is preliminary data.</text>
</comment>
<keyword evidence="5 8" id="KW-0472">Membrane</keyword>
<gene>
    <name evidence="10" type="ORF">V7x_55000</name>
</gene>
<evidence type="ECO:0000256" key="6">
    <source>
        <dbReference type="RuleBase" id="RU004057"/>
    </source>
</evidence>
<dbReference type="AlphaFoldDB" id="A0A5C6FDR1"/>